<proteinExistence type="inferred from homology"/>
<dbReference type="STRING" id="264951.A0A443HLW4"/>
<keyword evidence="3" id="KW-1185">Reference proteome</keyword>
<name>A0A443HLW4_BYSSP</name>
<gene>
    <name evidence="2" type="ORF">C8Q69DRAFT_406647</name>
</gene>
<dbReference type="GO" id="GO:0005801">
    <property type="term" value="C:cis-Golgi network"/>
    <property type="evidence" value="ECO:0007669"/>
    <property type="project" value="TreeGrafter"/>
</dbReference>
<evidence type="ECO:0000256" key="1">
    <source>
        <dbReference type="ARBA" id="ARBA00006218"/>
    </source>
</evidence>
<dbReference type="GO" id="GO:0030008">
    <property type="term" value="C:TRAPP complex"/>
    <property type="evidence" value="ECO:0007669"/>
    <property type="project" value="TreeGrafter"/>
</dbReference>
<dbReference type="RefSeq" id="XP_028482444.1">
    <property type="nucleotide sequence ID" value="XM_028628128.1"/>
</dbReference>
<sequence length="189" mass="21367">MSFDTPLPPYSASDPHARFLGASCLDLLLIEIVPMAERLVRELSTSEDGMDDEEQKEATFFRLESLGYRVGQGLAERFSRDRPRFTDNLDVIKFLCKDLWTILFRKQVDNLKTNHRGVFVLTDNSFRPFSRMSMAVRSDAVARAQAYLWFPCGVIRGVLASMNINATVQAETSDLPGATFQIKTILPKP</sequence>
<dbReference type="FunFam" id="3.30.1380.20:FF:000020">
    <property type="entry name" value="Trafficking protein particle complex subunit 6B"/>
    <property type="match status" value="1"/>
</dbReference>
<dbReference type="OrthoDB" id="941624at2759"/>
<reference evidence="2 3" key="1">
    <citation type="journal article" date="2018" name="Front. Microbiol.">
        <title>Genomic and genetic insights into a cosmopolitan fungus, Paecilomyces variotii (Eurotiales).</title>
        <authorList>
            <person name="Urquhart A.S."/>
            <person name="Mondo S.J."/>
            <person name="Makela M.R."/>
            <person name="Hane J.K."/>
            <person name="Wiebenga A."/>
            <person name="He G."/>
            <person name="Mihaltcheva S."/>
            <person name="Pangilinan J."/>
            <person name="Lipzen A."/>
            <person name="Barry K."/>
            <person name="de Vries R.P."/>
            <person name="Grigoriev I.V."/>
            <person name="Idnurm A."/>
        </authorList>
    </citation>
    <scope>NUCLEOTIDE SEQUENCE [LARGE SCALE GENOMIC DNA]</scope>
    <source>
        <strain evidence="2 3">CBS 101075</strain>
    </source>
</reference>
<dbReference type="SUPFAM" id="SSF111126">
    <property type="entry name" value="Ligand-binding domain in the NO signalling and Golgi transport"/>
    <property type="match status" value="1"/>
</dbReference>
<dbReference type="EMBL" id="RCNU01000011">
    <property type="protein sequence ID" value="RWQ92799.1"/>
    <property type="molecule type" value="Genomic_DNA"/>
</dbReference>
<comment type="caution">
    <text evidence="2">The sequence shown here is derived from an EMBL/GenBank/DDBJ whole genome shotgun (WGS) entry which is preliminary data.</text>
</comment>
<dbReference type="Gene3D" id="3.30.1380.20">
    <property type="entry name" value="Trafficking protein particle complex subunit 3"/>
    <property type="match status" value="1"/>
</dbReference>
<dbReference type="GO" id="GO:0005802">
    <property type="term" value="C:trans-Golgi network"/>
    <property type="evidence" value="ECO:0007669"/>
    <property type="project" value="TreeGrafter"/>
</dbReference>
<dbReference type="InterPro" id="IPR024096">
    <property type="entry name" value="NO_sig/Golgi_transp_ligand-bd"/>
</dbReference>
<dbReference type="InterPro" id="IPR007194">
    <property type="entry name" value="TRAPP_component"/>
</dbReference>
<dbReference type="PANTHER" id="PTHR12817">
    <property type="entry name" value="TRAFFICKING PROTEIN PARTICLE COMPLEX SUBUNIT 6B"/>
    <property type="match status" value="1"/>
</dbReference>
<dbReference type="PANTHER" id="PTHR12817:SF0">
    <property type="entry name" value="GEO08327P1"/>
    <property type="match status" value="1"/>
</dbReference>
<evidence type="ECO:0000313" key="3">
    <source>
        <dbReference type="Proteomes" id="UP000283841"/>
    </source>
</evidence>
<evidence type="ECO:0000313" key="2">
    <source>
        <dbReference type="EMBL" id="RWQ92799.1"/>
    </source>
</evidence>
<accession>A0A443HLW4</accession>
<dbReference type="Pfam" id="PF04051">
    <property type="entry name" value="TRAPP"/>
    <property type="match status" value="1"/>
</dbReference>
<dbReference type="GO" id="GO:0006888">
    <property type="term" value="P:endoplasmic reticulum to Golgi vesicle-mediated transport"/>
    <property type="evidence" value="ECO:0007669"/>
    <property type="project" value="TreeGrafter"/>
</dbReference>
<dbReference type="VEuPathDB" id="FungiDB:C8Q69DRAFT_406647"/>
<dbReference type="Proteomes" id="UP000283841">
    <property type="component" value="Unassembled WGS sequence"/>
</dbReference>
<comment type="similarity">
    <text evidence="1">Belongs to the TRAPP small subunits family. BET3 subfamily.</text>
</comment>
<organism evidence="2 3">
    <name type="scientific">Byssochlamys spectabilis</name>
    <name type="common">Paecilomyces variotii</name>
    <dbReference type="NCBI Taxonomy" id="264951"/>
    <lineage>
        <taxon>Eukaryota</taxon>
        <taxon>Fungi</taxon>
        <taxon>Dikarya</taxon>
        <taxon>Ascomycota</taxon>
        <taxon>Pezizomycotina</taxon>
        <taxon>Eurotiomycetes</taxon>
        <taxon>Eurotiomycetidae</taxon>
        <taxon>Eurotiales</taxon>
        <taxon>Thermoascaceae</taxon>
        <taxon>Paecilomyces</taxon>
    </lineage>
</organism>
<dbReference type="GeneID" id="39597405"/>
<protein>
    <submittedName>
        <fullName evidence="2">Transport protein particle component</fullName>
    </submittedName>
</protein>
<dbReference type="CDD" id="cd14944">
    <property type="entry name" value="TRAPPC6A_Trs33"/>
    <property type="match status" value="1"/>
</dbReference>
<dbReference type="InterPro" id="IPR037992">
    <property type="entry name" value="TRAPPC6/Trs33"/>
</dbReference>
<dbReference type="AlphaFoldDB" id="A0A443HLW4"/>